<dbReference type="Proteomes" id="UP000636479">
    <property type="component" value="Unassembled WGS sequence"/>
</dbReference>
<comment type="caution">
    <text evidence="8">The sequence shown here is derived from an EMBL/GenBank/DDBJ whole genome shotgun (WGS) entry which is preliminary data.</text>
</comment>
<feature type="compositionally biased region" description="Low complexity" evidence="6">
    <location>
        <begin position="120"/>
        <end position="146"/>
    </location>
</feature>
<dbReference type="InterPro" id="IPR050815">
    <property type="entry name" value="TF_fung"/>
</dbReference>
<dbReference type="CDD" id="cd12148">
    <property type="entry name" value="fungal_TF_MHR"/>
    <property type="match status" value="1"/>
</dbReference>
<evidence type="ECO:0000256" key="5">
    <source>
        <dbReference type="ARBA" id="ARBA00023242"/>
    </source>
</evidence>
<dbReference type="AlphaFoldDB" id="A0A8H6S0S1"/>
<dbReference type="GO" id="GO:0005634">
    <property type="term" value="C:nucleus"/>
    <property type="evidence" value="ECO:0007669"/>
    <property type="project" value="UniProtKB-SubCell"/>
</dbReference>
<dbReference type="GO" id="GO:0006351">
    <property type="term" value="P:DNA-templated transcription"/>
    <property type="evidence" value="ECO:0007669"/>
    <property type="project" value="InterPro"/>
</dbReference>
<dbReference type="CDD" id="cd00067">
    <property type="entry name" value="GAL4"/>
    <property type="match status" value="1"/>
</dbReference>
<organism evidence="8 9">
    <name type="scientific">Mycena indigotica</name>
    <dbReference type="NCBI Taxonomy" id="2126181"/>
    <lineage>
        <taxon>Eukaryota</taxon>
        <taxon>Fungi</taxon>
        <taxon>Dikarya</taxon>
        <taxon>Basidiomycota</taxon>
        <taxon>Agaricomycotina</taxon>
        <taxon>Agaricomycetes</taxon>
        <taxon>Agaricomycetidae</taxon>
        <taxon>Agaricales</taxon>
        <taxon>Marasmiineae</taxon>
        <taxon>Mycenaceae</taxon>
        <taxon>Mycena</taxon>
    </lineage>
</organism>
<dbReference type="PANTHER" id="PTHR47338">
    <property type="entry name" value="ZN(II)2CYS6 TRANSCRIPTION FACTOR (EUROFUNG)-RELATED"/>
    <property type="match status" value="1"/>
</dbReference>
<dbReference type="PANTHER" id="PTHR47338:SF29">
    <property type="entry name" value="ZN(2)-C6 FUNGAL-TYPE DOMAIN-CONTAINING PROTEIN"/>
    <property type="match status" value="1"/>
</dbReference>
<evidence type="ECO:0000256" key="6">
    <source>
        <dbReference type="SAM" id="MobiDB-lite"/>
    </source>
</evidence>
<dbReference type="GO" id="GO:0003677">
    <property type="term" value="F:DNA binding"/>
    <property type="evidence" value="ECO:0007669"/>
    <property type="project" value="InterPro"/>
</dbReference>
<evidence type="ECO:0000256" key="2">
    <source>
        <dbReference type="ARBA" id="ARBA00022723"/>
    </source>
</evidence>
<name>A0A8H6S0S1_9AGAR</name>
<keyword evidence="3" id="KW-0805">Transcription regulation</keyword>
<keyword evidence="4" id="KW-0804">Transcription</keyword>
<accession>A0A8H6S0S1</accession>
<evidence type="ECO:0000256" key="1">
    <source>
        <dbReference type="ARBA" id="ARBA00004123"/>
    </source>
</evidence>
<dbReference type="OrthoDB" id="2309723at2759"/>
<evidence type="ECO:0000256" key="3">
    <source>
        <dbReference type="ARBA" id="ARBA00023015"/>
    </source>
</evidence>
<evidence type="ECO:0000313" key="9">
    <source>
        <dbReference type="Proteomes" id="UP000636479"/>
    </source>
</evidence>
<dbReference type="Pfam" id="PF00172">
    <property type="entry name" value="Zn_clus"/>
    <property type="match status" value="1"/>
</dbReference>
<dbReference type="SUPFAM" id="SSF57701">
    <property type="entry name" value="Zn2/Cys6 DNA-binding domain"/>
    <property type="match status" value="1"/>
</dbReference>
<dbReference type="SMART" id="SM00066">
    <property type="entry name" value="GAL4"/>
    <property type="match status" value="1"/>
</dbReference>
<feature type="domain" description="Zn(2)-C6 fungal-type" evidence="7">
    <location>
        <begin position="22"/>
        <end position="55"/>
    </location>
</feature>
<dbReference type="InterPro" id="IPR007219">
    <property type="entry name" value="XnlR_reg_dom"/>
</dbReference>
<evidence type="ECO:0000313" key="8">
    <source>
        <dbReference type="EMBL" id="KAF7290213.1"/>
    </source>
</evidence>
<proteinExistence type="predicted"/>
<dbReference type="Pfam" id="PF04082">
    <property type="entry name" value="Fungal_trans"/>
    <property type="match status" value="1"/>
</dbReference>
<feature type="region of interest" description="Disordered" evidence="6">
    <location>
        <begin position="119"/>
        <end position="148"/>
    </location>
</feature>
<dbReference type="Gene3D" id="4.10.240.10">
    <property type="entry name" value="Zn(2)-C6 fungal-type DNA-binding domain"/>
    <property type="match status" value="1"/>
</dbReference>
<dbReference type="RefSeq" id="XP_037213791.1">
    <property type="nucleotide sequence ID" value="XM_037369795.1"/>
</dbReference>
<dbReference type="PROSITE" id="PS50048">
    <property type="entry name" value="ZN2_CY6_FUNGAL_2"/>
    <property type="match status" value="1"/>
</dbReference>
<evidence type="ECO:0000256" key="4">
    <source>
        <dbReference type="ARBA" id="ARBA00023163"/>
    </source>
</evidence>
<evidence type="ECO:0000259" key="7">
    <source>
        <dbReference type="PROSITE" id="PS50048"/>
    </source>
</evidence>
<dbReference type="GeneID" id="59352311"/>
<keyword evidence="5" id="KW-0539">Nucleus</keyword>
<protein>
    <submittedName>
        <fullName evidence="8">Zn(2)-Cys(6) binuclear cluster domain-containing protein</fullName>
    </submittedName>
</protein>
<reference evidence="8" key="1">
    <citation type="submission" date="2020-05" db="EMBL/GenBank/DDBJ databases">
        <title>Mycena genomes resolve the evolution of fungal bioluminescence.</title>
        <authorList>
            <person name="Tsai I.J."/>
        </authorList>
    </citation>
    <scope>NUCLEOTIDE SEQUENCE</scope>
    <source>
        <strain evidence="8">171206Taipei</strain>
    </source>
</reference>
<keyword evidence="2" id="KW-0479">Metal-binding</keyword>
<keyword evidence="9" id="KW-1185">Reference proteome</keyword>
<dbReference type="GO" id="GO:0000981">
    <property type="term" value="F:DNA-binding transcription factor activity, RNA polymerase II-specific"/>
    <property type="evidence" value="ECO:0007669"/>
    <property type="project" value="InterPro"/>
</dbReference>
<sequence>MPANRYTSTSPALRNNLPRGKACMSCRRRKIKCDGRKPACGQCRRSPGTSEDCEYPIEGRSRTQQLEETIKKLHSRIGELEAAAEGGMYLHEPYDNVVEKEPVVRLRLDDALGSPPKYLDSWSASPRSTSPTSRIDSPISLSSSSRTKLDEPSHEVATSLIDTFLSAFSQAGFGFFLSPASFRRCALQLIQGPIRPSPALLNAVFMWGEHLTSAGDEETFLSRALHHIHTDISRSQGSASSRVLLDSIQAEVLLALYYLTLGRPVEGTYHSSAAVSLALSAGLHRLGSSSNLATISPLPFDLTHPVSSPFPDPDLPSESERIAAFWTVLIVSNHWSVAHSPAAGASALSSAEVNTPWPRDEHHFTRRPSADDWLYSPTNGFSDYDNIPSLPLPAYSSNNNLHEPSSMVEYPAPQYQPQPHSPASTRSPISRFLDGELDPPQPHSLAQVAQASILLEKAVSISARYIGFPQDDHAASAFVFLDQLIDRFGTSMPPKDNNNLTQLLVRGAIIRLHHPQAAASDSSRRKALDAALGTVGISHQLRADRDDAGIAALPFLGVLWSAAAEVLLGEFALALRFGAGGSADDLLGALETLLNVMRASALRCPLLDYFTNRVQQQYENLASL</sequence>
<dbReference type="EMBL" id="JACAZF010000015">
    <property type="protein sequence ID" value="KAF7290213.1"/>
    <property type="molecule type" value="Genomic_DNA"/>
</dbReference>
<dbReference type="InterPro" id="IPR036864">
    <property type="entry name" value="Zn2-C6_fun-type_DNA-bd_sf"/>
</dbReference>
<dbReference type="InterPro" id="IPR001138">
    <property type="entry name" value="Zn2Cys6_DnaBD"/>
</dbReference>
<gene>
    <name evidence="8" type="ORF">MIND_01334800</name>
</gene>
<comment type="subcellular location">
    <subcellularLocation>
        <location evidence="1">Nucleus</location>
    </subcellularLocation>
</comment>
<dbReference type="GO" id="GO:0008270">
    <property type="term" value="F:zinc ion binding"/>
    <property type="evidence" value="ECO:0007669"/>
    <property type="project" value="InterPro"/>
</dbReference>